<evidence type="ECO:0000256" key="1">
    <source>
        <dbReference type="SAM" id="SignalP"/>
    </source>
</evidence>
<gene>
    <name evidence="3" type="ORF">H7C18_16595</name>
</gene>
<dbReference type="AlphaFoldDB" id="A0A7X0SM45"/>
<dbReference type="Proteomes" id="UP000564644">
    <property type="component" value="Unassembled WGS sequence"/>
</dbReference>
<dbReference type="InterPro" id="IPR051465">
    <property type="entry name" value="Cell_Envelope_Struct_Comp"/>
</dbReference>
<protein>
    <submittedName>
        <fullName evidence="3">S-layer homology domain-containing protein</fullName>
    </submittedName>
</protein>
<feature type="domain" description="SLH" evidence="2">
    <location>
        <begin position="136"/>
        <end position="198"/>
    </location>
</feature>
<evidence type="ECO:0000313" key="4">
    <source>
        <dbReference type="Proteomes" id="UP000564644"/>
    </source>
</evidence>
<dbReference type="RefSeq" id="WP_185130202.1">
    <property type="nucleotide sequence ID" value="NZ_JACJVO010000020.1"/>
</dbReference>
<dbReference type="EMBL" id="JACJVO010000020">
    <property type="protein sequence ID" value="MBB6732542.1"/>
    <property type="molecule type" value="Genomic_DNA"/>
</dbReference>
<dbReference type="PROSITE" id="PS51272">
    <property type="entry name" value="SLH"/>
    <property type="match status" value="3"/>
</dbReference>
<feature type="chain" id="PRO_5030741992" evidence="1">
    <location>
        <begin position="39"/>
        <end position="410"/>
    </location>
</feature>
<keyword evidence="1" id="KW-0732">Signal</keyword>
<sequence length="410" mass="43835">MTFATKKDRKRTNPVWKRATVATMAAAMLVGGASGAFADSKGHGNGNAQGHSQEAKAKGKIELNLNFSDLKENDWKWAYEHIIRLASKQVFNGYEDGSFKPANSIKRIEAIVAAVRLLGLKDEAESDANMNAQLNFKDFDQIKKKYPWAVGYLKVALENDLFAEGDTSVQPDKPADRLWATVLLVKALKLDGEAKTKMDAQLTFKDEDKIPAGSVGYVAEALDKGLITGYSNNTFQPNKPVTRAELAALLDRADGQMPDSPDSQAINGSVVSLSGSSLSVKKSDGTTVALTLDPNVFVFRGDRKVAASALVSGDQVLVRTYEGNVVFIEVTQAATAPVTTTDTGTVSYYTLNSNQLATLTLSKVGSDGTSQSVLYNVADNVVVTGGNLAQNQTVTVTITNNVVTGIAIQS</sequence>
<dbReference type="Pfam" id="PF00395">
    <property type="entry name" value="SLH"/>
    <property type="match status" value="2"/>
</dbReference>
<feature type="domain" description="SLH" evidence="2">
    <location>
        <begin position="201"/>
        <end position="264"/>
    </location>
</feature>
<evidence type="ECO:0000313" key="3">
    <source>
        <dbReference type="EMBL" id="MBB6732542.1"/>
    </source>
</evidence>
<accession>A0A7X0SM45</accession>
<dbReference type="InterPro" id="IPR001119">
    <property type="entry name" value="SLH_dom"/>
</dbReference>
<feature type="signal peptide" evidence="1">
    <location>
        <begin position="1"/>
        <end position="38"/>
    </location>
</feature>
<organism evidence="3 4">
    <name type="scientific">Cohnella zeiphila</name>
    <dbReference type="NCBI Taxonomy" id="2761120"/>
    <lineage>
        <taxon>Bacteria</taxon>
        <taxon>Bacillati</taxon>
        <taxon>Bacillota</taxon>
        <taxon>Bacilli</taxon>
        <taxon>Bacillales</taxon>
        <taxon>Paenibacillaceae</taxon>
        <taxon>Cohnella</taxon>
    </lineage>
</organism>
<name>A0A7X0SM45_9BACL</name>
<feature type="domain" description="SLH" evidence="2">
    <location>
        <begin position="64"/>
        <end position="128"/>
    </location>
</feature>
<dbReference type="PANTHER" id="PTHR43308:SF1">
    <property type="entry name" value="OUTER MEMBRANE PROTEIN ALPHA"/>
    <property type="match status" value="1"/>
</dbReference>
<proteinExistence type="predicted"/>
<evidence type="ECO:0000259" key="2">
    <source>
        <dbReference type="PROSITE" id="PS51272"/>
    </source>
</evidence>
<keyword evidence="4" id="KW-1185">Reference proteome</keyword>
<comment type="caution">
    <text evidence="3">The sequence shown here is derived from an EMBL/GenBank/DDBJ whole genome shotgun (WGS) entry which is preliminary data.</text>
</comment>
<reference evidence="3 4" key="1">
    <citation type="submission" date="2020-08" db="EMBL/GenBank/DDBJ databases">
        <title>Cohnella phylogeny.</title>
        <authorList>
            <person name="Dunlap C."/>
        </authorList>
    </citation>
    <scope>NUCLEOTIDE SEQUENCE [LARGE SCALE GENOMIC DNA]</scope>
    <source>
        <strain evidence="3 4">CBP 2801</strain>
    </source>
</reference>
<dbReference type="PANTHER" id="PTHR43308">
    <property type="entry name" value="OUTER MEMBRANE PROTEIN ALPHA-RELATED"/>
    <property type="match status" value="1"/>
</dbReference>